<proteinExistence type="predicted"/>
<dbReference type="Proteomes" id="UP001066276">
    <property type="component" value="Chromosome 10"/>
</dbReference>
<feature type="region of interest" description="Disordered" evidence="1">
    <location>
        <begin position="17"/>
        <end position="42"/>
    </location>
</feature>
<accession>A0AAV7M6H4</accession>
<organism evidence="2 3">
    <name type="scientific">Pleurodeles waltl</name>
    <name type="common">Iberian ribbed newt</name>
    <dbReference type="NCBI Taxonomy" id="8319"/>
    <lineage>
        <taxon>Eukaryota</taxon>
        <taxon>Metazoa</taxon>
        <taxon>Chordata</taxon>
        <taxon>Craniata</taxon>
        <taxon>Vertebrata</taxon>
        <taxon>Euteleostomi</taxon>
        <taxon>Amphibia</taxon>
        <taxon>Batrachia</taxon>
        <taxon>Caudata</taxon>
        <taxon>Salamandroidea</taxon>
        <taxon>Salamandridae</taxon>
        <taxon>Pleurodelinae</taxon>
        <taxon>Pleurodeles</taxon>
    </lineage>
</organism>
<comment type="caution">
    <text evidence="2">The sequence shown here is derived from an EMBL/GenBank/DDBJ whole genome shotgun (WGS) entry which is preliminary data.</text>
</comment>
<evidence type="ECO:0000256" key="1">
    <source>
        <dbReference type="SAM" id="MobiDB-lite"/>
    </source>
</evidence>
<keyword evidence="3" id="KW-1185">Reference proteome</keyword>
<evidence type="ECO:0000313" key="3">
    <source>
        <dbReference type="Proteomes" id="UP001066276"/>
    </source>
</evidence>
<reference evidence="2" key="1">
    <citation type="journal article" date="2022" name="bioRxiv">
        <title>Sequencing and chromosome-scale assembly of the giantPleurodeles waltlgenome.</title>
        <authorList>
            <person name="Brown T."/>
            <person name="Elewa A."/>
            <person name="Iarovenko S."/>
            <person name="Subramanian E."/>
            <person name="Araus A.J."/>
            <person name="Petzold A."/>
            <person name="Susuki M."/>
            <person name="Suzuki K.-i.T."/>
            <person name="Hayashi T."/>
            <person name="Toyoda A."/>
            <person name="Oliveira C."/>
            <person name="Osipova E."/>
            <person name="Leigh N.D."/>
            <person name="Simon A."/>
            <person name="Yun M.H."/>
        </authorList>
    </citation>
    <scope>NUCLEOTIDE SEQUENCE</scope>
    <source>
        <strain evidence="2">20211129_DDA</strain>
        <tissue evidence="2">Liver</tissue>
    </source>
</reference>
<name>A0AAV7M6H4_PLEWA</name>
<dbReference type="EMBL" id="JANPWB010000014">
    <property type="protein sequence ID" value="KAJ1097488.1"/>
    <property type="molecule type" value="Genomic_DNA"/>
</dbReference>
<evidence type="ECO:0000313" key="2">
    <source>
        <dbReference type="EMBL" id="KAJ1097488.1"/>
    </source>
</evidence>
<gene>
    <name evidence="2" type="ORF">NDU88_002606</name>
</gene>
<dbReference type="AlphaFoldDB" id="A0AAV7M6H4"/>
<sequence length="72" mass="7674">MPPAARAADLESGWRRRGACGAGGHQNAWQPTAYRSGPEGRVVAPPSAASRVMVARPDPWGGPMCAECRSWR</sequence>
<protein>
    <submittedName>
        <fullName evidence="2">Uncharacterized protein</fullName>
    </submittedName>
</protein>